<organism evidence="1 4">
    <name type="scientific">Carbonactinospora thermoautotrophica</name>
    <dbReference type="NCBI Taxonomy" id="1469144"/>
    <lineage>
        <taxon>Bacteria</taxon>
        <taxon>Bacillati</taxon>
        <taxon>Actinomycetota</taxon>
        <taxon>Actinomycetes</taxon>
        <taxon>Kitasatosporales</taxon>
        <taxon>Carbonactinosporaceae</taxon>
        <taxon>Carbonactinospora</taxon>
    </lineage>
</organism>
<gene>
    <name evidence="1" type="ORF">TH66_01910</name>
    <name evidence="2" type="ORF">TR74_13000</name>
</gene>
<evidence type="ECO:0000313" key="1">
    <source>
        <dbReference type="EMBL" id="KWX05586.1"/>
    </source>
</evidence>
<comment type="caution">
    <text evidence="1">The sequence shown here is derived from an EMBL/GenBank/DDBJ whole genome shotgun (WGS) entry which is preliminary data.</text>
</comment>
<accession>A0A132N6F1</accession>
<evidence type="ECO:0000313" key="2">
    <source>
        <dbReference type="EMBL" id="KWX08868.1"/>
    </source>
</evidence>
<dbReference type="Pfam" id="PF05762">
    <property type="entry name" value="VWA_CoxE"/>
    <property type="match status" value="1"/>
</dbReference>
<dbReference type="Gene3D" id="3.40.50.410">
    <property type="entry name" value="von Willebrand factor, type A domain"/>
    <property type="match status" value="1"/>
</dbReference>
<evidence type="ECO:0000313" key="3">
    <source>
        <dbReference type="Proteomes" id="UP000070598"/>
    </source>
</evidence>
<reference evidence="3" key="2">
    <citation type="submission" date="2015-02" db="EMBL/GenBank/DDBJ databases">
        <title>Physiological reanalysis, assessment of diazotrophy, and genome sequences of multiple isolates of Streptomyces thermoautotrophicus.</title>
        <authorList>
            <person name="MacKellar D.C."/>
            <person name="Lieber L."/>
            <person name="Norman J."/>
            <person name="Bolger A."/>
            <person name="Tobin C."/>
            <person name="Murray J.W."/>
            <person name="Friesen M."/>
            <person name="Prell J."/>
        </authorList>
    </citation>
    <scope>NUCLEOTIDE SEQUENCE [LARGE SCALE GENOMIC DNA]</scope>
    <source>
        <strain evidence="3">UBT1</strain>
    </source>
</reference>
<dbReference type="InterPro" id="IPR008912">
    <property type="entry name" value="Uncharacterised_CoxE"/>
</dbReference>
<dbReference type="EMBL" id="JYIJ01000011">
    <property type="protein sequence ID" value="KWX05586.1"/>
    <property type="molecule type" value="Genomic_DNA"/>
</dbReference>
<reference evidence="1 4" key="1">
    <citation type="submission" date="2015-02" db="EMBL/GenBank/DDBJ databases">
        <title>Physiological reanalysis, assessment of diazotrophy, and genome sequences of multiple isolates of Streptomyces thermoautotrophicus.</title>
        <authorList>
            <person name="MacKellar D.C."/>
            <person name="Lieber L."/>
            <person name="Norman J."/>
            <person name="Bolger A."/>
            <person name="Tobin C."/>
            <person name="Murray J.W."/>
            <person name="Prell J."/>
        </authorList>
    </citation>
    <scope>NUCLEOTIDE SEQUENCE [LARGE SCALE GENOMIC DNA]</scope>
    <source>
        <strain evidence="1 4">UBT1</strain>
    </source>
</reference>
<sequence>MVTVLVNFGRALRAEGLAVGSGDILTYCAAMASLDPTDLVDLYWAGRTSLISRRDDIPVYDEVFRSFFLAAGSPVQELLKIKARADAEAETSLEVPATEPSEREPEEETILGLMASNVETLKRKSFASCTPEELEALRRIMARMRLTPPRRRSRRTKTAPAGRQPDLRRTIRESLRTHGEMVNLYWRRRRVRLRPLTLILDISGSMADYSRALLQFAYSAKQASAKVEVFCFGTRLTCITKPLQTRSPDDALQRAAELVVDWEGGTRIGDSLDAFVRGWARRGTCRGGIVVICSDGLDRGDPEVLATAMERLSRLCHKIVWMNPHKGDDPDYRPQTVGMMVAYPHIDLLLSGHDLRSLEEFAELLPRLG</sequence>
<dbReference type="PATRIC" id="fig|1469144.8.peg.5006"/>
<dbReference type="CDD" id="cd00198">
    <property type="entry name" value="vWFA"/>
    <property type="match status" value="1"/>
</dbReference>
<dbReference type="Proteomes" id="UP000070598">
    <property type="component" value="Unassembled WGS sequence"/>
</dbReference>
<name>A0A132N6F1_9ACTN</name>
<dbReference type="PIRSF" id="PIRSF010256">
    <property type="entry name" value="CoxE_vWa"/>
    <property type="match status" value="1"/>
</dbReference>
<dbReference type="PANTHER" id="PTHR39338">
    <property type="entry name" value="BLL5662 PROTEIN-RELATED"/>
    <property type="match status" value="1"/>
</dbReference>
<dbReference type="SUPFAM" id="SSF53300">
    <property type="entry name" value="vWA-like"/>
    <property type="match status" value="1"/>
</dbReference>
<proteinExistence type="predicted"/>
<dbReference type="AlphaFoldDB" id="A0A132N6F1"/>
<evidence type="ECO:0000313" key="4">
    <source>
        <dbReference type="Proteomes" id="UP000070659"/>
    </source>
</evidence>
<protein>
    <submittedName>
        <fullName evidence="1">CoxE</fullName>
    </submittedName>
</protein>
<dbReference type="EMBL" id="JYIK01000928">
    <property type="protein sequence ID" value="KWX08868.1"/>
    <property type="molecule type" value="Genomic_DNA"/>
</dbReference>
<dbReference type="PANTHER" id="PTHR39338:SF6">
    <property type="entry name" value="BLL5662 PROTEIN"/>
    <property type="match status" value="1"/>
</dbReference>
<dbReference type="InterPro" id="IPR011195">
    <property type="entry name" value="UCP010256"/>
</dbReference>
<dbReference type="Proteomes" id="UP000070659">
    <property type="component" value="Unassembled WGS sequence"/>
</dbReference>
<dbReference type="InterPro" id="IPR036465">
    <property type="entry name" value="vWFA_dom_sf"/>
</dbReference>